<dbReference type="InterPro" id="IPR016461">
    <property type="entry name" value="COMT-like"/>
</dbReference>
<evidence type="ECO:0000256" key="2">
    <source>
        <dbReference type="ARBA" id="ARBA00022679"/>
    </source>
</evidence>
<evidence type="ECO:0000313" key="8">
    <source>
        <dbReference type="Proteomes" id="UP000230069"/>
    </source>
</evidence>
<dbReference type="Proteomes" id="UP000230069">
    <property type="component" value="Unassembled WGS sequence"/>
</dbReference>
<evidence type="ECO:0000259" key="5">
    <source>
        <dbReference type="Pfam" id="PF00891"/>
    </source>
</evidence>
<dbReference type="InterPro" id="IPR012967">
    <property type="entry name" value="COMT_dimerisation"/>
</dbReference>
<evidence type="ECO:0000313" key="7">
    <source>
        <dbReference type="EMBL" id="PIA40014.1"/>
    </source>
</evidence>
<keyword evidence="3" id="KW-0949">S-adenosyl-L-methionine</keyword>
<dbReference type="STRING" id="218851.A0A2G5D930"/>
<dbReference type="CDD" id="cd02440">
    <property type="entry name" value="AdoMet_MTases"/>
    <property type="match status" value="1"/>
</dbReference>
<dbReference type="SUPFAM" id="SSF46785">
    <property type="entry name" value="Winged helix' DNA-binding domain"/>
    <property type="match status" value="1"/>
</dbReference>
<dbReference type="Gene3D" id="3.40.50.150">
    <property type="entry name" value="Vaccinia Virus protein VP39"/>
    <property type="match status" value="1"/>
</dbReference>
<dbReference type="GO" id="GO:0008171">
    <property type="term" value="F:O-methyltransferase activity"/>
    <property type="evidence" value="ECO:0007669"/>
    <property type="project" value="InterPro"/>
</dbReference>
<keyword evidence="1" id="KW-0489">Methyltransferase</keyword>
<dbReference type="FunFam" id="3.40.50.150:FF:000061">
    <property type="entry name" value="Caffeic acid O-methyltransferase"/>
    <property type="match status" value="1"/>
</dbReference>
<name>A0A2G5D930_AQUCA</name>
<accession>A0A2G5D930</accession>
<dbReference type="SUPFAM" id="SSF53335">
    <property type="entry name" value="S-adenosyl-L-methionine-dependent methyltransferases"/>
    <property type="match status" value="1"/>
</dbReference>
<protein>
    <recommendedName>
        <fullName evidence="9">Caffeic acid O-methyltransferase</fullName>
    </recommendedName>
</protein>
<sequence>MGSPQNNLNLTPEEEEEAFLHALQLATAAALPMVLKAAIELDVLEIIAKAGQGAYITTTEIASQLSTNNTQAPIILDRILRLLASYKIITCNMRNLEDGEVERLYGLAPVCKFLVKNEDGASMAPLLVMNHDKVLMESWYYLKDAVLDGGIPFNKAYGMTAFEYHGTDPRFNQVFNRGMSGHTTITMKKLLQLYKGFEGLKCVVDVGGGIGATINMIVTKHPTVKGINFDLPHVIDDAPAYPGVEHVEGDMFVSVPKGDAIFMKWILHDWSDEHCVKFLKNCYEALPADGKVIIVEFILPVFPDSNLTAIGAFQVDNLMLAYNPGGIERTEKDFEALSVKSGFVGFKVVCSAFNSWVMEFCK</sequence>
<organism evidence="7 8">
    <name type="scientific">Aquilegia coerulea</name>
    <name type="common">Rocky mountain columbine</name>
    <dbReference type="NCBI Taxonomy" id="218851"/>
    <lineage>
        <taxon>Eukaryota</taxon>
        <taxon>Viridiplantae</taxon>
        <taxon>Streptophyta</taxon>
        <taxon>Embryophyta</taxon>
        <taxon>Tracheophyta</taxon>
        <taxon>Spermatophyta</taxon>
        <taxon>Magnoliopsida</taxon>
        <taxon>Ranunculales</taxon>
        <taxon>Ranunculaceae</taxon>
        <taxon>Thalictroideae</taxon>
        <taxon>Aquilegia</taxon>
    </lineage>
</organism>
<dbReference type="InterPro" id="IPR036388">
    <property type="entry name" value="WH-like_DNA-bd_sf"/>
</dbReference>
<dbReference type="PROSITE" id="PS51683">
    <property type="entry name" value="SAM_OMT_II"/>
    <property type="match status" value="1"/>
</dbReference>
<evidence type="ECO:0000256" key="1">
    <source>
        <dbReference type="ARBA" id="ARBA00022603"/>
    </source>
</evidence>
<dbReference type="AlphaFoldDB" id="A0A2G5D930"/>
<dbReference type="InParanoid" id="A0A2G5D930"/>
<evidence type="ECO:0000259" key="6">
    <source>
        <dbReference type="Pfam" id="PF08100"/>
    </source>
</evidence>
<keyword evidence="8" id="KW-1185">Reference proteome</keyword>
<dbReference type="EMBL" id="KZ305042">
    <property type="protein sequence ID" value="PIA40014.1"/>
    <property type="molecule type" value="Genomic_DNA"/>
</dbReference>
<dbReference type="Gene3D" id="1.10.10.10">
    <property type="entry name" value="Winged helix-like DNA-binding domain superfamily/Winged helix DNA-binding domain"/>
    <property type="match status" value="1"/>
</dbReference>
<dbReference type="FunFam" id="1.10.10.10:FF:000357">
    <property type="entry name" value="Caffeic acid 3-O-methyltransferase"/>
    <property type="match status" value="1"/>
</dbReference>
<dbReference type="PANTHER" id="PTHR11746">
    <property type="entry name" value="O-METHYLTRANSFERASE"/>
    <property type="match status" value="1"/>
</dbReference>
<dbReference type="FunCoup" id="A0A2G5D930">
    <property type="interactions" value="930"/>
</dbReference>
<evidence type="ECO:0000256" key="3">
    <source>
        <dbReference type="ARBA" id="ARBA00022691"/>
    </source>
</evidence>
<dbReference type="InterPro" id="IPR029063">
    <property type="entry name" value="SAM-dependent_MTases_sf"/>
</dbReference>
<dbReference type="PIRSF" id="PIRSF005739">
    <property type="entry name" value="O-mtase"/>
    <property type="match status" value="1"/>
</dbReference>
<dbReference type="Pfam" id="PF08100">
    <property type="entry name" value="Dimerisation"/>
    <property type="match status" value="1"/>
</dbReference>
<feature type="domain" description="O-methyltransferase dimerisation" evidence="6">
    <location>
        <begin position="23"/>
        <end position="116"/>
    </location>
</feature>
<dbReference type="GO" id="GO:0032259">
    <property type="term" value="P:methylation"/>
    <property type="evidence" value="ECO:0007669"/>
    <property type="project" value="UniProtKB-KW"/>
</dbReference>
<proteinExistence type="predicted"/>
<feature type="active site" description="Proton acceptor" evidence="4">
    <location>
        <position position="268"/>
    </location>
</feature>
<evidence type="ECO:0000256" key="4">
    <source>
        <dbReference type="PIRSR" id="PIRSR005739-1"/>
    </source>
</evidence>
<dbReference type="GO" id="GO:0046983">
    <property type="term" value="F:protein dimerization activity"/>
    <property type="evidence" value="ECO:0007669"/>
    <property type="project" value="InterPro"/>
</dbReference>
<reference evidence="7 8" key="1">
    <citation type="submission" date="2017-09" db="EMBL/GenBank/DDBJ databases">
        <title>WGS assembly of Aquilegia coerulea Goldsmith.</title>
        <authorList>
            <person name="Hodges S."/>
            <person name="Kramer E."/>
            <person name="Nordborg M."/>
            <person name="Tomkins J."/>
            <person name="Borevitz J."/>
            <person name="Derieg N."/>
            <person name="Yan J."/>
            <person name="Mihaltcheva S."/>
            <person name="Hayes R.D."/>
            <person name="Rokhsar D."/>
        </authorList>
    </citation>
    <scope>NUCLEOTIDE SEQUENCE [LARGE SCALE GENOMIC DNA]</scope>
    <source>
        <strain evidence="8">cv. Goldsmith</strain>
    </source>
</reference>
<keyword evidence="2" id="KW-0808">Transferase</keyword>
<feature type="domain" description="O-methyltransferase C-terminal" evidence="5">
    <location>
        <begin position="139"/>
        <end position="343"/>
    </location>
</feature>
<dbReference type="InterPro" id="IPR001077">
    <property type="entry name" value="COMT_C"/>
</dbReference>
<dbReference type="Pfam" id="PF00891">
    <property type="entry name" value="Methyltransf_2"/>
    <property type="match status" value="1"/>
</dbReference>
<dbReference type="OrthoDB" id="1606438at2759"/>
<evidence type="ECO:0008006" key="9">
    <source>
        <dbReference type="Google" id="ProtNLM"/>
    </source>
</evidence>
<dbReference type="InterPro" id="IPR036390">
    <property type="entry name" value="WH_DNA-bd_sf"/>
</dbReference>
<gene>
    <name evidence="7" type="ORF">AQUCO_02500023v1</name>
</gene>